<keyword evidence="3" id="KW-1185">Reference proteome</keyword>
<gene>
    <name evidence="2" type="ORF">SALLE_v1c10150</name>
</gene>
<sequence>MGISLFKILLSSQMLLSGVATTGVAVNEFNRSSLNSQVSEMTQLIASKSKVIGTKEIYNFNGETFNSKQELDNFIYSESLIQSYQTSSNLNEIIKDHQNGILDETKLYDTNLDNFSMVYRDAFGNAQTQRQKALDSYTNLGLVQQRYSYDHIGWYDSPTEAKDNFVFKQGLEKSNYYQVNGRFYNAFNKDDQEKMLNGFVDGYYLKPSNFVGTKRAIGNADNIEKTIKNNFASKWGSPTRVTKTEDICDDLNYVDFVETSTQQTFKFYKSEKIEMHHYIEGREQKHNGQVTIKPKDRLDGGTDFFRNKNNYDRGLTHGSWNGKKWLYKYGFINSDGQKEEITFNTTKDGSWGKNPTDVDLSKLIIDLTHNSAIKLYGKKIDEMKDSEKDAYLIRTKSNLGYEIASTKDIPTEIVLELFDYWLPVFVKNEILNTYGLPREKYNKYGVKRDYLYGPNGVKGEELSVSDSQEYYDNVLKPEIMTRYDGFDQEGNQLYKVNSQLSVTKADLDNYLYLMGEMDVRTLYTFTGEKHQSSLDGLLLSPTSAEAQEKLFQIESNVLAKKYFAFDVYGNYEVSGNDKEDAVRKLQTKIDLSSKYVHNDEIKSWKNKTVSFDNIITDGIYTTYKVMINDKPMYFINQMDAYDALVSGSYGGSVVTSEVSNVYLYIQNKDGEYIEHTYSTPQELEQIALKVLGYAH</sequence>
<keyword evidence="1" id="KW-0732">Signal</keyword>
<dbReference type="AlphaFoldDB" id="A0A345Z506"/>
<dbReference type="RefSeq" id="WP_115558577.1">
    <property type="nucleotide sequence ID" value="NZ_CP031376.1"/>
</dbReference>
<proteinExistence type="predicted"/>
<name>A0A345Z506_9MOLU</name>
<organism evidence="2 3">
    <name type="scientific">Spiroplasma alleghenense</name>
    <dbReference type="NCBI Taxonomy" id="216931"/>
    <lineage>
        <taxon>Bacteria</taxon>
        <taxon>Bacillati</taxon>
        <taxon>Mycoplasmatota</taxon>
        <taxon>Mollicutes</taxon>
        <taxon>Entomoplasmatales</taxon>
        <taxon>Spiroplasmataceae</taxon>
        <taxon>Spiroplasma</taxon>
    </lineage>
</organism>
<feature type="chain" id="PRO_5016905691" evidence="1">
    <location>
        <begin position="23"/>
        <end position="695"/>
    </location>
</feature>
<dbReference type="EMBL" id="CP031376">
    <property type="protein sequence ID" value="AXK51685.1"/>
    <property type="molecule type" value="Genomic_DNA"/>
</dbReference>
<protein>
    <submittedName>
        <fullName evidence="2">Uncharacterized protein</fullName>
    </submittedName>
</protein>
<evidence type="ECO:0000256" key="1">
    <source>
        <dbReference type="SAM" id="SignalP"/>
    </source>
</evidence>
<accession>A0A345Z506</accession>
<dbReference type="Proteomes" id="UP000254792">
    <property type="component" value="Chromosome"/>
</dbReference>
<evidence type="ECO:0000313" key="3">
    <source>
        <dbReference type="Proteomes" id="UP000254792"/>
    </source>
</evidence>
<reference evidence="2 3" key="1">
    <citation type="submission" date="2018-07" db="EMBL/GenBank/DDBJ databases">
        <title>Complete genome sequence of Spiroplasma alleghenense PLHS-1 (ATCC 51752).</title>
        <authorList>
            <person name="Chou L."/>
            <person name="Lee T.-Y."/>
            <person name="Tsai Y.-M."/>
            <person name="Kuo C.-H."/>
        </authorList>
    </citation>
    <scope>NUCLEOTIDE SEQUENCE [LARGE SCALE GENOMIC DNA]</scope>
    <source>
        <strain evidence="2 3">PLHS-1</strain>
    </source>
</reference>
<dbReference type="KEGG" id="salx:SALLE_v1c10150"/>
<evidence type="ECO:0000313" key="2">
    <source>
        <dbReference type="EMBL" id="AXK51685.1"/>
    </source>
</evidence>
<dbReference type="OrthoDB" id="388723at2"/>
<feature type="signal peptide" evidence="1">
    <location>
        <begin position="1"/>
        <end position="22"/>
    </location>
</feature>